<accession>A0A6J5P6J9</accession>
<keyword evidence="1" id="KW-0175">Coiled coil</keyword>
<proteinExistence type="predicted"/>
<feature type="coiled-coil region" evidence="1">
    <location>
        <begin position="277"/>
        <end position="304"/>
    </location>
</feature>
<dbReference type="PANTHER" id="PTHR48148">
    <property type="entry name" value="KERATINOCYTE PROLINE-RICH PROTEIN"/>
    <property type="match status" value="1"/>
</dbReference>
<name>A0A6J5P6J9_9CAUD</name>
<evidence type="ECO:0000313" key="3">
    <source>
        <dbReference type="EMBL" id="CAB4164868.1"/>
    </source>
</evidence>
<dbReference type="PANTHER" id="PTHR48148:SF3">
    <property type="entry name" value="KERATINOCYTE PROLINE-RICH PROTEIN"/>
    <property type="match status" value="1"/>
</dbReference>
<feature type="region of interest" description="Disordered" evidence="2">
    <location>
        <begin position="425"/>
        <end position="488"/>
    </location>
</feature>
<feature type="compositionally biased region" description="Basic residues" evidence="2">
    <location>
        <begin position="461"/>
        <end position="488"/>
    </location>
</feature>
<feature type="compositionally biased region" description="Pro residues" evidence="2">
    <location>
        <begin position="230"/>
        <end position="242"/>
    </location>
</feature>
<evidence type="ECO:0000256" key="2">
    <source>
        <dbReference type="SAM" id="MobiDB-lite"/>
    </source>
</evidence>
<gene>
    <name evidence="3" type="ORF">UFOVP828_161</name>
</gene>
<protein>
    <submittedName>
        <fullName evidence="3">Uncharacterized protein</fullName>
    </submittedName>
</protein>
<organism evidence="3">
    <name type="scientific">uncultured Caudovirales phage</name>
    <dbReference type="NCBI Taxonomy" id="2100421"/>
    <lineage>
        <taxon>Viruses</taxon>
        <taxon>Duplodnaviria</taxon>
        <taxon>Heunggongvirae</taxon>
        <taxon>Uroviricota</taxon>
        <taxon>Caudoviricetes</taxon>
        <taxon>Peduoviridae</taxon>
        <taxon>Maltschvirus</taxon>
        <taxon>Maltschvirus maltsch</taxon>
    </lineage>
</organism>
<dbReference type="EMBL" id="LR796766">
    <property type="protein sequence ID" value="CAB4164868.1"/>
    <property type="molecule type" value="Genomic_DNA"/>
</dbReference>
<feature type="region of interest" description="Disordered" evidence="2">
    <location>
        <begin position="173"/>
        <end position="271"/>
    </location>
</feature>
<reference evidence="3" key="1">
    <citation type="submission" date="2020-04" db="EMBL/GenBank/DDBJ databases">
        <authorList>
            <person name="Chiriac C."/>
            <person name="Salcher M."/>
            <person name="Ghai R."/>
            <person name="Kavagutti S V."/>
        </authorList>
    </citation>
    <scope>NUCLEOTIDE SEQUENCE</scope>
</reference>
<feature type="compositionally biased region" description="Low complexity" evidence="2">
    <location>
        <begin position="425"/>
        <end position="435"/>
    </location>
</feature>
<feature type="compositionally biased region" description="Low complexity" evidence="2">
    <location>
        <begin position="196"/>
        <end position="214"/>
    </location>
</feature>
<evidence type="ECO:0000256" key="1">
    <source>
        <dbReference type="SAM" id="Coils"/>
    </source>
</evidence>
<feature type="compositionally biased region" description="Pro residues" evidence="2">
    <location>
        <begin position="177"/>
        <end position="195"/>
    </location>
</feature>
<sequence>MPQKAQANGAPCDTYQVNGGDQAFLMNLNTPLEWGGTVYTNNIYVSPKGTITFGVGDYTFWTFPPSPSISIGSWDYHAFANTPGAQWDPGWGVGKDLYVRYGSTATSICVDWKVMVWGQTSGEPVYIRMLAEVNPINYTWTPTYQVSSNAPGGARYGARYVQNGQIFPLSVQTITQPPAPSPTPSPTITPTPTPTPTETVTPTPTPTPTETSSPTPTPEPSPTQTQDPDPVQPDPDPQPSVEPEPEITQEPEPEVTEEPQPEPVIEPSLEPTPSEEIISEQEEINNAIDELIVSEEEISNEQLQDITDLLLENYEVNEVMPVAELLDNLSDEQVLEFLNQLDQNQIIEYREGVELEAGVAVVFEQLSDPAALIGELFSDPSQTFEALGQLGADMTEKEREDSQDVVVAAVVASQIATMAAVAAIPPSAPSAPSGSGPSGPSGPGSQPKNEFDAGSGGEARRKPKAKIKKKIKIKKPKVKIKRNNRRIK</sequence>
<feature type="compositionally biased region" description="Acidic residues" evidence="2">
    <location>
        <begin position="243"/>
        <end position="260"/>
    </location>
</feature>